<dbReference type="EMBL" id="UGED01000009">
    <property type="protein sequence ID" value="STL56259.1"/>
    <property type="molecule type" value="Genomic_DNA"/>
</dbReference>
<dbReference type="AlphaFoldDB" id="A0A377BD87"/>
<name>A0A377BD87_ECOLX</name>
<protein>
    <submittedName>
        <fullName evidence="1">Uncharacterized protein</fullName>
    </submittedName>
</protein>
<dbReference type="Proteomes" id="UP000254052">
    <property type="component" value="Unassembled WGS sequence"/>
</dbReference>
<proteinExistence type="predicted"/>
<reference evidence="1 2" key="1">
    <citation type="submission" date="2018-06" db="EMBL/GenBank/DDBJ databases">
        <authorList>
            <consortium name="Pathogen Informatics"/>
            <person name="Doyle S."/>
        </authorList>
    </citation>
    <scope>NUCLEOTIDE SEQUENCE [LARGE SCALE GENOMIC DNA]</scope>
    <source>
        <strain evidence="1 2">NCTC9962</strain>
    </source>
</reference>
<gene>
    <name evidence="1" type="ORF">NCTC9962_04680</name>
</gene>
<sequence length="157" mass="17911">MTMNFENFTRNQTIFGKTTAPGIIIQTKVYFFCTTQKITLFTGRTNTANVTAVIRYDALPHFPVFDFFTNLRNTTCELMAADRVKLIRTAIDIVVLHVCAADCRGFNFNHYIFRATHGLWDINHLVAAKGLAQTEPVLSLRHPLCLVLLRWPSYLPT</sequence>
<evidence type="ECO:0000313" key="1">
    <source>
        <dbReference type="EMBL" id="STL56259.1"/>
    </source>
</evidence>
<organism evidence="1 2">
    <name type="scientific">Escherichia coli</name>
    <dbReference type="NCBI Taxonomy" id="562"/>
    <lineage>
        <taxon>Bacteria</taxon>
        <taxon>Pseudomonadati</taxon>
        <taxon>Pseudomonadota</taxon>
        <taxon>Gammaproteobacteria</taxon>
        <taxon>Enterobacterales</taxon>
        <taxon>Enterobacteriaceae</taxon>
        <taxon>Escherichia</taxon>
    </lineage>
</organism>
<accession>A0A377BD87</accession>
<evidence type="ECO:0000313" key="2">
    <source>
        <dbReference type="Proteomes" id="UP000254052"/>
    </source>
</evidence>